<evidence type="ECO:0000313" key="3">
    <source>
        <dbReference type="RefSeq" id="XP_031426679.1"/>
    </source>
</evidence>
<dbReference type="InterPro" id="IPR040676">
    <property type="entry name" value="DUF5641"/>
</dbReference>
<dbReference type="KEGG" id="char:116224142"/>
<dbReference type="RefSeq" id="XP_031426679.1">
    <property type="nucleotide sequence ID" value="XM_031570819.2"/>
</dbReference>
<dbReference type="Pfam" id="PF18701">
    <property type="entry name" value="DUF5641"/>
    <property type="match status" value="1"/>
</dbReference>
<dbReference type="GO" id="GO:0003676">
    <property type="term" value="F:nucleic acid binding"/>
    <property type="evidence" value="ECO:0007669"/>
    <property type="project" value="InterPro"/>
</dbReference>
<evidence type="ECO:0000259" key="1">
    <source>
        <dbReference type="PROSITE" id="PS50994"/>
    </source>
</evidence>
<gene>
    <name evidence="3" type="primary">LOC116221120</name>
    <name evidence="4" type="synonym">LOC116224142</name>
</gene>
<keyword evidence="2" id="KW-1185">Reference proteome</keyword>
<dbReference type="InterPro" id="IPR001584">
    <property type="entry name" value="Integrase_cat-core"/>
</dbReference>
<dbReference type="AlphaFoldDB" id="A0A6P8FKS0"/>
<dbReference type="PANTHER" id="PTHR47331">
    <property type="entry name" value="PHD-TYPE DOMAIN-CONTAINING PROTEIN"/>
    <property type="match status" value="1"/>
</dbReference>
<organism evidence="2 3">
    <name type="scientific">Clupea harengus</name>
    <name type="common">Atlantic herring</name>
    <dbReference type="NCBI Taxonomy" id="7950"/>
    <lineage>
        <taxon>Eukaryota</taxon>
        <taxon>Metazoa</taxon>
        <taxon>Chordata</taxon>
        <taxon>Craniata</taxon>
        <taxon>Vertebrata</taxon>
        <taxon>Euteleostomi</taxon>
        <taxon>Actinopterygii</taxon>
        <taxon>Neopterygii</taxon>
        <taxon>Teleostei</taxon>
        <taxon>Clupei</taxon>
        <taxon>Clupeiformes</taxon>
        <taxon>Clupeoidei</taxon>
        <taxon>Clupeidae</taxon>
        <taxon>Clupea</taxon>
    </lineage>
</organism>
<feature type="domain" description="Integrase catalytic" evidence="1">
    <location>
        <begin position="144"/>
        <end position="274"/>
    </location>
</feature>
<proteinExistence type="predicted"/>
<dbReference type="KEGG" id="char:116221120"/>
<dbReference type="SUPFAM" id="SSF53098">
    <property type="entry name" value="Ribonuclease H-like"/>
    <property type="match status" value="1"/>
</dbReference>
<dbReference type="InterPro" id="IPR012337">
    <property type="entry name" value="RNaseH-like_sf"/>
</dbReference>
<evidence type="ECO:0000313" key="4">
    <source>
        <dbReference type="RefSeq" id="XP_031438858.1"/>
    </source>
</evidence>
<dbReference type="Proteomes" id="UP000515152">
    <property type="component" value="Chromosome 16"/>
</dbReference>
<dbReference type="GeneID" id="116221120"/>
<dbReference type="GO" id="GO:0015074">
    <property type="term" value="P:DNA integration"/>
    <property type="evidence" value="ECO:0007669"/>
    <property type="project" value="InterPro"/>
</dbReference>
<dbReference type="RefSeq" id="XP_031438858.1">
    <property type="nucleotide sequence ID" value="XM_031582998.2"/>
</dbReference>
<dbReference type="Pfam" id="PF17921">
    <property type="entry name" value="Integrase_H2C2"/>
    <property type="match status" value="1"/>
</dbReference>
<dbReference type="InterPro" id="IPR041588">
    <property type="entry name" value="Integrase_H2C2"/>
</dbReference>
<accession>A0A6P8FKS0</accession>
<name>A0A6P8FKS0_CLUHA</name>
<sequence length="390" mass="44570">MIPPRVHKGSKICRLDPVLDEGILRVGGRLHKSAMPEETKHPCILPKDSHISILLLRHIHERCGHNGRNHMLSELRKKYWILKGNSVARKVLSKCVMCRRSRGKASEQKMADLPLERILPDLPPFTNVGLDYFGPFEVKRGRTAIKRFVCRRGQVKHIRSDNGTNLVGAHGELKKALKSLNERKIQDALLPDGIEWSFNPPSASHHGGAWERLIRSVRQVLNSTLHQQSIDDEGLQTLFCEVEAILNNRPLCTVSSDPHDLEPLTPNHILLLKAKPILPPGTFLKSDIYARRRWKQVQYMADLFWQRWTKEYLLLLQERQKWTSLKRNLSVGDIVLVVDPTAPRGSWPLGRVLETKPDARGLVRSVKLKTKTSVLERPITKLCQILESEE</sequence>
<dbReference type="Gene3D" id="3.30.420.10">
    <property type="entry name" value="Ribonuclease H-like superfamily/Ribonuclease H"/>
    <property type="match status" value="1"/>
</dbReference>
<reference evidence="3 4" key="1">
    <citation type="submission" date="2025-04" db="UniProtKB">
        <authorList>
            <consortium name="RefSeq"/>
        </authorList>
    </citation>
    <scope>IDENTIFICATION</scope>
</reference>
<dbReference type="Gene3D" id="1.10.340.70">
    <property type="match status" value="1"/>
</dbReference>
<dbReference type="PROSITE" id="PS50994">
    <property type="entry name" value="INTEGRASE"/>
    <property type="match status" value="1"/>
</dbReference>
<dbReference type="OrthoDB" id="8046937at2759"/>
<dbReference type="PANTHER" id="PTHR47331:SF1">
    <property type="entry name" value="GAG-LIKE PROTEIN"/>
    <property type="match status" value="1"/>
</dbReference>
<dbReference type="InterPro" id="IPR036397">
    <property type="entry name" value="RNaseH_sf"/>
</dbReference>
<evidence type="ECO:0000313" key="2">
    <source>
        <dbReference type="Proteomes" id="UP000515152"/>
    </source>
</evidence>
<dbReference type="Proteomes" id="UP000515152">
    <property type="component" value="Chromosome 7"/>
</dbReference>
<protein>
    <submittedName>
        <fullName evidence="3">Uncharacterized protein LOC116221120</fullName>
    </submittedName>
    <submittedName>
        <fullName evidence="4">Uncharacterized protein LOC116224142</fullName>
    </submittedName>
</protein>